<gene>
    <name evidence="2" type="ORF">ZIOFF_004429</name>
</gene>
<evidence type="ECO:0000256" key="1">
    <source>
        <dbReference type="SAM" id="MobiDB-lite"/>
    </source>
</evidence>
<dbReference type="AlphaFoldDB" id="A0A8J5MAV5"/>
<accession>A0A8J5MAV5</accession>
<proteinExistence type="predicted"/>
<evidence type="ECO:0000313" key="2">
    <source>
        <dbReference type="EMBL" id="KAG6539267.1"/>
    </source>
</evidence>
<dbReference type="Proteomes" id="UP000734854">
    <property type="component" value="Unassembled WGS sequence"/>
</dbReference>
<feature type="compositionally biased region" description="Pro residues" evidence="1">
    <location>
        <begin position="1"/>
        <end position="10"/>
    </location>
</feature>
<reference evidence="2 3" key="1">
    <citation type="submission" date="2020-08" db="EMBL/GenBank/DDBJ databases">
        <title>Plant Genome Project.</title>
        <authorList>
            <person name="Zhang R.-G."/>
        </authorList>
    </citation>
    <scope>NUCLEOTIDE SEQUENCE [LARGE SCALE GENOMIC DNA]</scope>
    <source>
        <tissue evidence="2">Rhizome</tissue>
    </source>
</reference>
<comment type="caution">
    <text evidence="2">The sequence shown here is derived from an EMBL/GenBank/DDBJ whole genome shotgun (WGS) entry which is preliminary data.</text>
</comment>
<feature type="region of interest" description="Disordered" evidence="1">
    <location>
        <begin position="1"/>
        <end position="85"/>
    </location>
</feature>
<keyword evidence="3" id="KW-1185">Reference proteome</keyword>
<name>A0A8J5MAV5_ZINOF</name>
<protein>
    <submittedName>
        <fullName evidence="2">Uncharacterized protein</fullName>
    </submittedName>
</protein>
<feature type="compositionally biased region" description="Basic residues" evidence="1">
    <location>
        <begin position="57"/>
        <end position="76"/>
    </location>
</feature>
<dbReference type="EMBL" id="JACMSC010000001">
    <property type="protein sequence ID" value="KAG6539267.1"/>
    <property type="molecule type" value="Genomic_DNA"/>
</dbReference>
<evidence type="ECO:0000313" key="3">
    <source>
        <dbReference type="Proteomes" id="UP000734854"/>
    </source>
</evidence>
<feature type="compositionally biased region" description="Low complexity" evidence="1">
    <location>
        <begin position="33"/>
        <end position="44"/>
    </location>
</feature>
<organism evidence="2 3">
    <name type="scientific">Zingiber officinale</name>
    <name type="common">Ginger</name>
    <name type="synonym">Amomum zingiber</name>
    <dbReference type="NCBI Taxonomy" id="94328"/>
    <lineage>
        <taxon>Eukaryota</taxon>
        <taxon>Viridiplantae</taxon>
        <taxon>Streptophyta</taxon>
        <taxon>Embryophyta</taxon>
        <taxon>Tracheophyta</taxon>
        <taxon>Spermatophyta</taxon>
        <taxon>Magnoliopsida</taxon>
        <taxon>Liliopsida</taxon>
        <taxon>Zingiberales</taxon>
        <taxon>Zingiberaceae</taxon>
        <taxon>Zingiber</taxon>
    </lineage>
</organism>
<sequence length="103" mass="11542">MALVPSPAPMATPTTTSGRPTASRVSVVSPMPTATTTRVRGAATSQGPWALPMAKRQPVRGRVAQRRHPWPRHPHLAQRQQLRRSVGEWRRPKGQQCFYLSRR</sequence>